<dbReference type="OrthoDB" id="1917735at2759"/>
<evidence type="ECO:0000256" key="1">
    <source>
        <dbReference type="ARBA" id="ARBA00034773"/>
    </source>
</evidence>
<feature type="compositionally biased region" description="Acidic residues" evidence="2">
    <location>
        <begin position="108"/>
        <end position="119"/>
    </location>
</feature>
<dbReference type="RefSeq" id="XP_029121193.1">
    <property type="nucleotide sequence ID" value="XM_029265360.1"/>
</dbReference>
<comment type="similarity">
    <text evidence="1">Belongs to the senescence regulator S40 family.</text>
</comment>
<evidence type="ECO:0000256" key="2">
    <source>
        <dbReference type="SAM" id="MobiDB-lite"/>
    </source>
</evidence>
<gene>
    <name evidence="4" type="primary">LOC105046820</name>
</gene>
<dbReference type="AlphaFoldDB" id="A0A8N4EY51"/>
<feature type="region of interest" description="Disordered" evidence="2">
    <location>
        <begin position="1"/>
        <end position="122"/>
    </location>
</feature>
<feature type="compositionally biased region" description="Acidic residues" evidence="2">
    <location>
        <begin position="1"/>
        <end position="11"/>
    </location>
</feature>
<dbReference type="GeneID" id="105046820"/>
<evidence type="ECO:0000313" key="3">
    <source>
        <dbReference type="Proteomes" id="UP000504607"/>
    </source>
</evidence>
<dbReference type="InterPro" id="IPR007608">
    <property type="entry name" value="Senescence_reg_S40"/>
</dbReference>
<protein>
    <submittedName>
        <fullName evidence="4">Uncharacterized protein LOC105046820</fullName>
    </submittedName>
</protein>
<name>A0A8N4EY51_ELAGV</name>
<feature type="compositionally biased region" description="Basic and acidic residues" evidence="2">
    <location>
        <begin position="76"/>
        <end position="107"/>
    </location>
</feature>
<feature type="region of interest" description="Disordered" evidence="2">
    <location>
        <begin position="131"/>
        <end position="150"/>
    </location>
</feature>
<feature type="compositionally biased region" description="Polar residues" evidence="2">
    <location>
        <begin position="50"/>
        <end position="65"/>
    </location>
</feature>
<organism evidence="3 4">
    <name type="scientific">Elaeis guineensis var. tenera</name>
    <name type="common">Oil palm</name>
    <dbReference type="NCBI Taxonomy" id="51953"/>
    <lineage>
        <taxon>Eukaryota</taxon>
        <taxon>Viridiplantae</taxon>
        <taxon>Streptophyta</taxon>
        <taxon>Embryophyta</taxon>
        <taxon>Tracheophyta</taxon>
        <taxon>Spermatophyta</taxon>
        <taxon>Magnoliopsida</taxon>
        <taxon>Liliopsida</taxon>
        <taxon>Arecaceae</taxon>
        <taxon>Arecoideae</taxon>
        <taxon>Cocoseae</taxon>
        <taxon>Elaeidinae</taxon>
        <taxon>Elaeis</taxon>
    </lineage>
</organism>
<evidence type="ECO:0000313" key="4">
    <source>
        <dbReference type="RefSeq" id="XP_029121193.1"/>
    </source>
</evidence>
<accession>A0A8N4EY51</accession>
<dbReference type="Proteomes" id="UP000504607">
    <property type="component" value="Chromosome 6"/>
</dbReference>
<reference evidence="4" key="1">
    <citation type="submission" date="2025-08" db="UniProtKB">
        <authorList>
            <consortium name="RefSeq"/>
        </authorList>
    </citation>
    <scope>IDENTIFICATION</scope>
</reference>
<keyword evidence="3" id="KW-1185">Reference proteome</keyword>
<dbReference type="PANTHER" id="PTHR33083">
    <property type="entry name" value="EXPRESSED PROTEIN"/>
    <property type="match status" value="1"/>
</dbReference>
<dbReference type="Pfam" id="PF04520">
    <property type="entry name" value="Senescence_reg"/>
    <property type="match status" value="1"/>
</dbReference>
<dbReference type="KEGG" id="egu:105046820"/>
<sequence>MEDEDFEEEEVWGTVRERRDKSPKTRRTRDSTGSSTTRRLPTPSKMIPRSNANAESSASGRTFRQSAPVAIPDWSEIYRHKGSSESHSYRFDGDKDGQYCRPDHASNDEDYEEEDDDDDKVPPHEWLAKKMARSQISSSSMCEGAGRTLKGRDLSKMRNAVLTRTGFLE</sequence>
<dbReference type="PANTHER" id="PTHR33083:SF103">
    <property type="entry name" value="SENESCENCE REGULATOR"/>
    <property type="match status" value="1"/>
</dbReference>
<proteinExistence type="inferred from homology"/>
<dbReference type="GO" id="GO:0010150">
    <property type="term" value="P:leaf senescence"/>
    <property type="evidence" value="ECO:0007669"/>
    <property type="project" value="UniProtKB-ARBA"/>
</dbReference>